<protein>
    <submittedName>
        <fullName evidence="1">Uncharacterized protein</fullName>
    </submittedName>
</protein>
<sequence>MQRAQTRTTRPPPMHCVVDTTVCWYASSVMAAPTHPIRSPLMFRSMPCVLIFSSIASPPVAASNSAERALLSSSLDAVESLRCDLVGVGELKLQSQRLRLLLVRWRGGGLAHGALGRPGVSFSEQASAICGSPSLTRFNARVLWTERRFD</sequence>
<proteinExistence type="predicted"/>
<reference evidence="1" key="2">
    <citation type="submission" date="2025-09" db="UniProtKB">
        <authorList>
            <consortium name="EnsemblPlants"/>
        </authorList>
    </citation>
    <scope>IDENTIFICATION</scope>
</reference>
<evidence type="ECO:0000313" key="2">
    <source>
        <dbReference type="Proteomes" id="UP001732700"/>
    </source>
</evidence>
<keyword evidence="2" id="KW-1185">Reference proteome</keyword>
<name>A0ACD5UBQ6_AVESA</name>
<organism evidence="1 2">
    <name type="scientific">Avena sativa</name>
    <name type="common">Oat</name>
    <dbReference type="NCBI Taxonomy" id="4498"/>
    <lineage>
        <taxon>Eukaryota</taxon>
        <taxon>Viridiplantae</taxon>
        <taxon>Streptophyta</taxon>
        <taxon>Embryophyta</taxon>
        <taxon>Tracheophyta</taxon>
        <taxon>Spermatophyta</taxon>
        <taxon>Magnoliopsida</taxon>
        <taxon>Liliopsida</taxon>
        <taxon>Poales</taxon>
        <taxon>Poaceae</taxon>
        <taxon>BOP clade</taxon>
        <taxon>Pooideae</taxon>
        <taxon>Poodae</taxon>
        <taxon>Poeae</taxon>
        <taxon>Poeae Chloroplast Group 1 (Aveneae type)</taxon>
        <taxon>Aveninae</taxon>
        <taxon>Avena</taxon>
    </lineage>
</organism>
<dbReference type="Proteomes" id="UP001732700">
    <property type="component" value="Chromosome 2A"/>
</dbReference>
<evidence type="ECO:0000313" key="1">
    <source>
        <dbReference type="EnsemblPlants" id="AVESA.00010b.r2.2AG0224890.1.CDS.1"/>
    </source>
</evidence>
<dbReference type="EnsemblPlants" id="AVESA.00010b.r2.2AG0224890.1">
    <property type="protein sequence ID" value="AVESA.00010b.r2.2AG0224890.1.CDS.1"/>
    <property type="gene ID" value="AVESA.00010b.r2.2AG0224890"/>
</dbReference>
<accession>A0ACD5UBQ6</accession>
<reference evidence="1" key="1">
    <citation type="submission" date="2021-05" db="EMBL/GenBank/DDBJ databases">
        <authorList>
            <person name="Scholz U."/>
            <person name="Mascher M."/>
            <person name="Fiebig A."/>
        </authorList>
    </citation>
    <scope>NUCLEOTIDE SEQUENCE [LARGE SCALE GENOMIC DNA]</scope>
</reference>